<evidence type="ECO:0000313" key="3">
    <source>
        <dbReference type="Proteomes" id="UP000235371"/>
    </source>
</evidence>
<dbReference type="SUPFAM" id="SSF53474">
    <property type="entry name" value="alpha/beta-Hydrolases"/>
    <property type="match status" value="1"/>
</dbReference>
<feature type="chain" id="PRO_5014417985" description="SCP domain-containing protein" evidence="1">
    <location>
        <begin position="19"/>
        <end position="122"/>
    </location>
</feature>
<dbReference type="GeneID" id="36592367"/>
<organism evidence="2 3">
    <name type="scientific">Hyaloscypha bicolor E</name>
    <dbReference type="NCBI Taxonomy" id="1095630"/>
    <lineage>
        <taxon>Eukaryota</taxon>
        <taxon>Fungi</taxon>
        <taxon>Dikarya</taxon>
        <taxon>Ascomycota</taxon>
        <taxon>Pezizomycotina</taxon>
        <taxon>Leotiomycetes</taxon>
        <taxon>Helotiales</taxon>
        <taxon>Hyaloscyphaceae</taxon>
        <taxon>Hyaloscypha</taxon>
        <taxon>Hyaloscypha bicolor</taxon>
    </lineage>
</organism>
<keyword evidence="3" id="KW-1185">Reference proteome</keyword>
<evidence type="ECO:0000256" key="1">
    <source>
        <dbReference type="SAM" id="SignalP"/>
    </source>
</evidence>
<evidence type="ECO:0000313" key="2">
    <source>
        <dbReference type="EMBL" id="PMD49618.1"/>
    </source>
</evidence>
<sequence length="122" mass="13544">MKSRLLALLFAAVVGIAAGPLPNVFAQGYSQHIQLLNAYPMDYPIWYARMMEKKRESRKCNWFGGLESAESWMYSHSAAFKKKTVGNYTVNGVAAGKFKTEGDLSWVGVFGAGHRAFGQTMQ</sequence>
<dbReference type="RefSeq" id="XP_024726522.1">
    <property type="nucleotide sequence ID" value="XM_024884290.1"/>
</dbReference>
<dbReference type="STRING" id="1095630.A0A2J6SFR7"/>
<reference evidence="2 3" key="1">
    <citation type="submission" date="2016-04" db="EMBL/GenBank/DDBJ databases">
        <title>A degradative enzymes factory behind the ericoid mycorrhizal symbiosis.</title>
        <authorList>
            <consortium name="DOE Joint Genome Institute"/>
            <person name="Martino E."/>
            <person name="Morin E."/>
            <person name="Grelet G."/>
            <person name="Kuo A."/>
            <person name="Kohler A."/>
            <person name="Daghino S."/>
            <person name="Barry K."/>
            <person name="Choi C."/>
            <person name="Cichocki N."/>
            <person name="Clum A."/>
            <person name="Copeland A."/>
            <person name="Hainaut M."/>
            <person name="Haridas S."/>
            <person name="Labutti K."/>
            <person name="Lindquist E."/>
            <person name="Lipzen A."/>
            <person name="Khouja H.-R."/>
            <person name="Murat C."/>
            <person name="Ohm R."/>
            <person name="Olson A."/>
            <person name="Spatafora J."/>
            <person name="Veneault-Fourrey C."/>
            <person name="Henrissat B."/>
            <person name="Grigoriev I."/>
            <person name="Martin F."/>
            <person name="Perotto S."/>
        </authorList>
    </citation>
    <scope>NUCLEOTIDE SEQUENCE [LARGE SCALE GENOMIC DNA]</scope>
    <source>
        <strain evidence="2 3">E</strain>
    </source>
</reference>
<keyword evidence="1" id="KW-0732">Signal</keyword>
<dbReference type="Proteomes" id="UP000235371">
    <property type="component" value="Unassembled WGS sequence"/>
</dbReference>
<name>A0A2J6SFR7_9HELO</name>
<proteinExistence type="predicted"/>
<dbReference type="OrthoDB" id="443318at2759"/>
<dbReference type="InParanoid" id="A0A2J6SFR7"/>
<feature type="signal peptide" evidence="1">
    <location>
        <begin position="1"/>
        <end position="18"/>
    </location>
</feature>
<evidence type="ECO:0008006" key="4">
    <source>
        <dbReference type="Google" id="ProtNLM"/>
    </source>
</evidence>
<dbReference type="InterPro" id="IPR029058">
    <property type="entry name" value="AB_hydrolase_fold"/>
</dbReference>
<gene>
    <name evidence="2" type="ORF">K444DRAFT_638652</name>
</gene>
<protein>
    <recommendedName>
        <fullName evidence="4">SCP domain-containing protein</fullName>
    </recommendedName>
</protein>
<dbReference type="AlphaFoldDB" id="A0A2J6SFR7"/>
<dbReference type="EMBL" id="KZ613920">
    <property type="protein sequence ID" value="PMD49618.1"/>
    <property type="molecule type" value="Genomic_DNA"/>
</dbReference>
<accession>A0A2J6SFR7</accession>
<dbReference type="Gene3D" id="3.40.50.1820">
    <property type="entry name" value="alpha/beta hydrolase"/>
    <property type="match status" value="1"/>
</dbReference>